<dbReference type="InterPro" id="IPR055690">
    <property type="entry name" value="DUF7266"/>
</dbReference>
<evidence type="ECO:0000313" key="2">
    <source>
        <dbReference type="EMBL" id="UTF54065.1"/>
    </source>
</evidence>
<dbReference type="KEGG" id="sawl:NGM29_01905"/>
<sequence>MIGPESNDRGVSIAITHVLTLGITTVLVAGLLISAGTLLESQTDRSAQQSLETIGERLAGEISKVDRLATEDGTTELTVDHPSMVASNRYTITLLDNETCAEEPLLTDATNCMRLSAQSADVDVYVPVTAPVDDGSSISGGTIRIVHDGDKVTLERDR</sequence>
<dbReference type="EMBL" id="CP100355">
    <property type="protein sequence ID" value="UTF54065.1"/>
    <property type="molecule type" value="Genomic_DNA"/>
</dbReference>
<evidence type="ECO:0000256" key="1">
    <source>
        <dbReference type="SAM" id="Phobius"/>
    </source>
</evidence>
<protein>
    <submittedName>
        <fullName evidence="2">Uncharacterized protein</fullName>
    </submittedName>
</protein>
<feature type="transmembrane region" description="Helical" evidence="1">
    <location>
        <begin position="12"/>
        <end position="39"/>
    </location>
</feature>
<keyword evidence="1" id="KW-0812">Transmembrane</keyword>
<keyword evidence="1" id="KW-1133">Transmembrane helix</keyword>
<keyword evidence="1" id="KW-0472">Membrane</keyword>
<dbReference type="Pfam" id="PF23928">
    <property type="entry name" value="DUF7266"/>
    <property type="match status" value="1"/>
</dbReference>
<dbReference type="Proteomes" id="UP001056855">
    <property type="component" value="Chromosome"/>
</dbReference>
<gene>
    <name evidence="2" type="ORF">NGM29_01905</name>
</gene>
<dbReference type="RefSeq" id="WP_254158574.1">
    <property type="nucleotide sequence ID" value="NZ_CP100355.1"/>
</dbReference>
<accession>A0A9E7NBU5</accession>
<dbReference type="GeneID" id="73288761"/>
<organism evidence="2 3">
    <name type="scientific">Natronosalvus rutilus</name>
    <dbReference type="NCBI Taxonomy" id="2953753"/>
    <lineage>
        <taxon>Archaea</taxon>
        <taxon>Methanobacteriati</taxon>
        <taxon>Methanobacteriota</taxon>
        <taxon>Stenosarchaea group</taxon>
        <taxon>Halobacteria</taxon>
        <taxon>Halobacteriales</taxon>
        <taxon>Natrialbaceae</taxon>
        <taxon>Natronosalvus</taxon>
    </lineage>
</organism>
<name>A0A9E7NBU5_9EURY</name>
<reference evidence="2" key="1">
    <citation type="submission" date="2022-06" db="EMBL/GenBank/DDBJ databases">
        <title>Diverse halophilic archaea isolated from saline environments.</title>
        <authorList>
            <person name="Cui H.-L."/>
        </authorList>
    </citation>
    <scope>NUCLEOTIDE SEQUENCE</scope>
    <source>
        <strain evidence="2">WLHS1</strain>
    </source>
</reference>
<evidence type="ECO:0000313" key="3">
    <source>
        <dbReference type="Proteomes" id="UP001056855"/>
    </source>
</evidence>
<proteinExistence type="predicted"/>
<dbReference type="AlphaFoldDB" id="A0A9E7NBU5"/>
<keyword evidence="3" id="KW-1185">Reference proteome</keyword>